<evidence type="ECO:0008006" key="4">
    <source>
        <dbReference type="Google" id="ProtNLM"/>
    </source>
</evidence>
<sequence length="599" mass="69337">MIIYFKNYILYPLTIFILKYIKIFTTKTLKFTNLAHLSVGVALLGFLLFFSSEISAQSTFAPLNEDYSNLIERYEIMSGSLSNLHTTIKPVRRKDLIKLTINLENDSTLKLSKVDHFNLEYLQNDSWEWLEQEKSSQNNSKKPLLTHLLKKKSDFYYVQNKDIDLHTSPVFQFGFANDNQTNQTPFINTRGVEVRATLNQKLGFYSMFTENQIIYPEYVRQYARQFKANPYEGFTKIPKADSSKYLADFFSARAYITFQALKSVQIQFGHDKNFIGSGIRSMILSDFSAPYLHLKITTNIGRFQYVNLFAQMLNKQVALAVDNTEQIPPKYFSFHHLSVNVNKNLNLGIFETIVFGKRQSGFDINYLNPVILLRFVEGNLGSVDNSLAGATFKYNFKNHYSIYGQFVLDEFNVKYFKKDGWWGTKYASQIGGRYIDALGIKNLDFQAEYNLARPYIYSHYSSYSNFVNYNLPLAHPLGANFKELILIARYQPLKRLFVNFTSMRSIQGKDADIRNWGGDILRNYNFARPSDYGNVIGQGQKANTRFYNLGATYMLAHNLFVDLKFQSRNVHILAETNDKKNTIFSVGLRWNASQKPLLF</sequence>
<proteinExistence type="predicted"/>
<evidence type="ECO:0000256" key="1">
    <source>
        <dbReference type="SAM" id="Phobius"/>
    </source>
</evidence>
<keyword evidence="1" id="KW-1133">Transmembrane helix</keyword>
<evidence type="ECO:0000313" key="2">
    <source>
        <dbReference type="EMBL" id="CAH0995917.1"/>
    </source>
</evidence>
<gene>
    <name evidence="2" type="ORF">EMA8858_02045</name>
</gene>
<organism evidence="2 3">
    <name type="scientific">Emticicia aquatica</name>
    <dbReference type="NCBI Taxonomy" id="1681835"/>
    <lineage>
        <taxon>Bacteria</taxon>
        <taxon>Pseudomonadati</taxon>
        <taxon>Bacteroidota</taxon>
        <taxon>Cytophagia</taxon>
        <taxon>Cytophagales</taxon>
        <taxon>Leadbetterellaceae</taxon>
        <taxon>Emticicia</taxon>
    </lineage>
</organism>
<dbReference type="EMBL" id="CAKLPY010000002">
    <property type="protein sequence ID" value="CAH0995917.1"/>
    <property type="molecule type" value="Genomic_DNA"/>
</dbReference>
<feature type="transmembrane region" description="Helical" evidence="1">
    <location>
        <begin position="31"/>
        <end position="50"/>
    </location>
</feature>
<name>A0ABM9APZ6_9BACT</name>
<protein>
    <recommendedName>
        <fullName evidence="4">Capsule assembly protein Wzi</fullName>
    </recommendedName>
</protein>
<accession>A0ABM9APZ6</accession>
<dbReference type="Gene3D" id="2.40.160.130">
    <property type="entry name" value="Capsule assembly protein Wzi"/>
    <property type="match status" value="1"/>
</dbReference>
<keyword evidence="1" id="KW-0472">Membrane</keyword>
<keyword evidence="1" id="KW-0812">Transmembrane</keyword>
<evidence type="ECO:0000313" key="3">
    <source>
        <dbReference type="Proteomes" id="UP000837932"/>
    </source>
</evidence>
<reference evidence="2" key="1">
    <citation type="submission" date="2021-12" db="EMBL/GenBank/DDBJ databases">
        <authorList>
            <person name="Rodrigo-Torres L."/>
            <person name="Arahal R. D."/>
            <person name="Lucena T."/>
        </authorList>
    </citation>
    <scope>NUCLEOTIDE SEQUENCE</scope>
    <source>
        <strain evidence="2">CECT 8858</strain>
    </source>
</reference>
<comment type="caution">
    <text evidence="2">The sequence shown here is derived from an EMBL/GenBank/DDBJ whole genome shotgun (WGS) entry which is preliminary data.</text>
</comment>
<dbReference type="InterPro" id="IPR038636">
    <property type="entry name" value="Wzi_sf"/>
</dbReference>
<dbReference type="Proteomes" id="UP000837932">
    <property type="component" value="Unassembled WGS sequence"/>
</dbReference>
<keyword evidence="3" id="KW-1185">Reference proteome</keyword>